<organism evidence="2 3">
    <name type="scientific">Vicingus serpentipes</name>
    <dbReference type="NCBI Taxonomy" id="1926625"/>
    <lineage>
        <taxon>Bacteria</taxon>
        <taxon>Pseudomonadati</taxon>
        <taxon>Bacteroidota</taxon>
        <taxon>Flavobacteriia</taxon>
        <taxon>Flavobacteriales</taxon>
        <taxon>Vicingaceae</taxon>
        <taxon>Vicingus</taxon>
    </lineage>
</organism>
<dbReference type="Pfam" id="PF14771">
    <property type="entry name" value="DUF4476"/>
    <property type="match status" value="1"/>
</dbReference>
<name>A0A5C6RVM5_9FLAO</name>
<comment type="caution">
    <text evidence="2">The sequence shown here is derived from an EMBL/GenBank/DDBJ whole genome shotgun (WGS) entry which is preliminary data.</text>
</comment>
<sequence>MKKLSLIFIAIFGVITIISAHGYNGSNNYNSGLNLKLWNHHAFTVVFDNHTFAKSNQFNLANITPGVHNIQVITLTPNKFGNGGLRRVLYSGTIKIPKNAEVKAVVTKNRRLDLRIVKNNNVHSNGNHYNQGHQASCGFDNGYNCSCDNFDDYGHSSNYDNDFNPFFQNSPMVMSEPSFNNLLRLVNNTSFDATKLIVVKQALRDNYFTTEQISMLMNQFSFDSHKLALAKIAYEKTVDKQNYFLVNEQFTFSSSVENLNSFLLQYA</sequence>
<dbReference type="InterPro" id="IPR028011">
    <property type="entry name" value="DUF4476"/>
</dbReference>
<feature type="domain" description="DUF4476" evidence="1">
    <location>
        <begin position="173"/>
        <end position="263"/>
    </location>
</feature>
<evidence type="ECO:0000313" key="3">
    <source>
        <dbReference type="Proteomes" id="UP000321721"/>
    </source>
</evidence>
<proteinExistence type="predicted"/>
<dbReference type="RefSeq" id="WP_147099544.1">
    <property type="nucleotide sequence ID" value="NZ_VOOS01000002.1"/>
</dbReference>
<gene>
    <name evidence="2" type="ORF">FRY74_05855</name>
</gene>
<evidence type="ECO:0000313" key="2">
    <source>
        <dbReference type="EMBL" id="TXB66094.1"/>
    </source>
</evidence>
<evidence type="ECO:0000259" key="1">
    <source>
        <dbReference type="Pfam" id="PF14771"/>
    </source>
</evidence>
<reference evidence="2 3" key="1">
    <citation type="submission" date="2019-08" db="EMBL/GenBank/DDBJ databases">
        <title>Genome of Vicingus serpentipes NCIMB 15042.</title>
        <authorList>
            <person name="Bowman J.P."/>
        </authorList>
    </citation>
    <scope>NUCLEOTIDE SEQUENCE [LARGE SCALE GENOMIC DNA]</scope>
    <source>
        <strain evidence="2 3">NCIMB 15042</strain>
    </source>
</reference>
<dbReference type="AlphaFoldDB" id="A0A5C6RVM5"/>
<dbReference type="Proteomes" id="UP000321721">
    <property type="component" value="Unassembled WGS sequence"/>
</dbReference>
<protein>
    <submittedName>
        <fullName evidence="2">DUF4476 domain-containing protein</fullName>
    </submittedName>
</protein>
<accession>A0A5C6RVM5</accession>
<dbReference type="OrthoDB" id="1033069at2"/>
<keyword evidence="3" id="KW-1185">Reference proteome</keyword>
<dbReference type="EMBL" id="VOOS01000002">
    <property type="protein sequence ID" value="TXB66094.1"/>
    <property type="molecule type" value="Genomic_DNA"/>
</dbReference>